<evidence type="ECO:0000313" key="2">
    <source>
        <dbReference type="EMBL" id="NDV38542.1"/>
    </source>
</evidence>
<accession>A0A6B2LN80</accession>
<reference evidence="2" key="1">
    <citation type="journal article" date="2020" name="J. Eukaryot. Microbiol.">
        <title>De novo Sequencing, Assembly and Annotation of the Transcriptome for the Free-Living Testate Amoeba Arcella intermedia.</title>
        <authorList>
            <person name="Ribeiro G.M."/>
            <person name="Porfirio-Sousa A.L."/>
            <person name="Maurer-Alcala X.X."/>
            <person name="Katz L.A."/>
            <person name="Lahr D.J.G."/>
        </authorList>
    </citation>
    <scope>NUCLEOTIDE SEQUENCE</scope>
</reference>
<name>A0A6B2LN80_9EUKA</name>
<proteinExistence type="predicted"/>
<feature type="region of interest" description="Disordered" evidence="1">
    <location>
        <begin position="34"/>
        <end position="53"/>
    </location>
</feature>
<evidence type="ECO:0000256" key="1">
    <source>
        <dbReference type="SAM" id="MobiDB-lite"/>
    </source>
</evidence>
<feature type="region of interest" description="Disordered" evidence="1">
    <location>
        <begin position="1"/>
        <end position="25"/>
    </location>
</feature>
<sequence>MLLRIRQGHDPAGREGPPPVPPLRPAAQLLRALPARRPPRRRPGRALGPPPGLQLLRALSAPREPLWALQAGEVVQEGHCGSCGRLEGS</sequence>
<organism evidence="2">
    <name type="scientific">Arcella intermedia</name>
    <dbReference type="NCBI Taxonomy" id="1963864"/>
    <lineage>
        <taxon>Eukaryota</taxon>
        <taxon>Amoebozoa</taxon>
        <taxon>Tubulinea</taxon>
        <taxon>Elardia</taxon>
        <taxon>Arcellinida</taxon>
        <taxon>Sphaerothecina</taxon>
        <taxon>Arcellidae</taxon>
        <taxon>Arcella</taxon>
    </lineage>
</organism>
<dbReference type="EMBL" id="GIBP01009573">
    <property type="protein sequence ID" value="NDV38542.1"/>
    <property type="molecule type" value="Transcribed_RNA"/>
</dbReference>
<protein>
    <submittedName>
        <fullName evidence="2">Uncharacterized protein</fullName>
    </submittedName>
</protein>
<dbReference type="AlphaFoldDB" id="A0A6B2LN80"/>